<dbReference type="AlphaFoldDB" id="A0A382Q6A4"/>
<dbReference type="EMBL" id="UINC01111895">
    <property type="protein sequence ID" value="SVC80445.1"/>
    <property type="molecule type" value="Genomic_DNA"/>
</dbReference>
<reference evidence="1" key="1">
    <citation type="submission" date="2018-05" db="EMBL/GenBank/DDBJ databases">
        <authorList>
            <person name="Lanie J.A."/>
            <person name="Ng W.-L."/>
            <person name="Kazmierczak K.M."/>
            <person name="Andrzejewski T.M."/>
            <person name="Davidsen T.M."/>
            <person name="Wayne K.J."/>
            <person name="Tettelin H."/>
            <person name="Glass J.I."/>
            <person name="Rusch D."/>
            <person name="Podicherti R."/>
            <person name="Tsui H.-C.T."/>
            <person name="Winkler M.E."/>
        </authorList>
    </citation>
    <scope>NUCLEOTIDE SEQUENCE</scope>
</reference>
<sequence length="75" mass="8248">MELQDDLHATLKGMMEAINTGATESLVAQIKKIDEIGEALGTEGPPMLRHYLEKRSYAKALDFLEGRDETAAPNC</sequence>
<organism evidence="1">
    <name type="scientific">marine metagenome</name>
    <dbReference type="NCBI Taxonomy" id="408172"/>
    <lineage>
        <taxon>unclassified sequences</taxon>
        <taxon>metagenomes</taxon>
        <taxon>ecological metagenomes</taxon>
    </lineage>
</organism>
<gene>
    <name evidence="1" type="ORF">METZ01_LOCUS333299</name>
</gene>
<name>A0A382Q6A4_9ZZZZ</name>
<protein>
    <submittedName>
        <fullName evidence="1">Uncharacterized protein</fullName>
    </submittedName>
</protein>
<evidence type="ECO:0000313" key="1">
    <source>
        <dbReference type="EMBL" id="SVC80445.1"/>
    </source>
</evidence>
<proteinExistence type="predicted"/>
<accession>A0A382Q6A4</accession>